<reference evidence="2 3" key="1">
    <citation type="submission" date="2016-12" db="EMBL/GenBank/DDBJ databases">
        <title>The genomes of Aspergillus section Nigri reveals drivers in fungal speciation.</title>
        <authorList>
            <consortium name="DOE Joint Genome Institute"/>
            <person name="Vesth T.C."/>
            <person name="Nybo J."/>
            <person name="Theobald S."/>
            <person name="Brandl J."/>
            <person name="Frisvad J.C."/>
            <person name="Nielsen K.F."/>
            <person name="Lyhne E.K."/>
            <person name="Kogle M.E."/>
            <person name="Kuo A."/>
            <person name="Riley R."/>
            <person name="Clum A."/>
            <person name="Nolan M."/>
            <person name="Lipzen A."/>
            <person name="Salamov A."/>
            <person name="Henrissat B."/>
            <person name="Wiebenga A."/>
            <person name="De Vries R.P."/>
            <person name="Grigoriev I.V."/>
            <person name="Mortensen U.H."/>
            <person name="Andersen M.R."/>
            <person name="Baker S.E."/>
        </authorList>
    </citation>
    <scope>NUCLEOTIDE SEQUENCE [LARGE SCALE GENOMIC DNA]</scope>
    <source>
        <strain evidence="2 3">IBT 23096</strain>
    </source>
</reference>
<sequence>MKRISYSQLIKSILVFLSSSIFSSMSPCPCPKSIVIPPVHPLIVFPFLSFPLFSSPNRPIKPASPDALLGLNFFMIFIRGVRVPNERGGR</sequence>
<protein>
    <recommendedName>
        <fullName evidence="4">Secreted protein</fullName>
    </recommendedName>
</protein>
<gene>
    <name evidence="2" type="ORF">P170DRAFT_247104</name>
</gene>
<dbReference type="Proteomes" id="UP000234275">
    <property type="component" value="Unassembled WGS sequence"/>
</dbReference>
<proteinExistence type="predicted"/>
<keyword evidence="3" id="KW-1185">Reference proteome</keyword>
<organism evidence="2 3">
    <name type="scientific">Aspergillus steynii IBT 23096</name>
    <dbReference type="NCBI Taxonomy" id="1392250"/>
    <lineage>
        <taxon>Eukaryota</taxon>
        <taxon>Fungi</taxon>
        <taxon>Dikarya</taxon>
        <taxon>Ascomycota</taxon>
        <taxon>Pezizomycotina</taxon>
        <taxon>Eurotiomycetes</taxon>
        <taxon>Eurotiomycetidae</taxon>
        <taxon>Eurotiales</taxon>
        <taxon>Aspergillaceae</taxon>
        <taxon>Aspergillus</taxon>
        <taxon>Aspergillus subgen. Circumdati</taxon>
    </lineage>
</organism>
<evidence type="ECO:0008006" key="4">
    <source>
        <dbReference type="Google" id="ProtNLM"/>
    </source>
</evidence>
<dbReference type="VEuPathDB" id="FungiDB:P170DRAFT_247104"/>
<accession>A0A2I2FY89</accession>
<dbReference type="GeneID" id="36550697"/>
<evidence type="ECO:0000256" key="1">
    <source>
        <dbReference type="SAM" id="SignalP"/>
    </source>
</evidence>
<dbReference type="AlphaFoldDB" id="A0A2I2FY89"/>
<evidence type="ECO:0000313" key="3">
    <source>
        <dbReference type="Proteomes" id="UP000234275"/>
    </source>
</evidence>
<dbReference type="RefSeq" id="XP_024700901.1">
    <property type="nucleotide sequence ID" value="XM_024842998.1"/>
</dbReference>
<dbReference type="EMBL" id="MSFO01000007">
    <property type="protein sequence ID" value="PLB45599.1"/>
    <property type="molecule type" value="Genomic_DNA"/>
</dbReference>
<keyword evidence="1" id="KW-0732">Signal</keyword>
<feature type="signal peptide" evidence="1">
    <location>
        <begin position="1"/>
        <end position="25"/>
    </location>
</feature>
<comment type="caution">
    <text evidence="2">The sequence shown here is derived from an EMBL/GenBank/DDBJ whole genome shotgun (WGS) entry which is preliminary data.</text>
</comment>
<feature type="chain" id="PRO_5014160191" description="Secreted protein" evidence="1">
    <location>
        <begin position="26"/>
        <end position="90"/>
    </location>
</feature>
<name>A0A2I2FY89_9EURO</name>
<evidence type="ECO:0000313" key="2">
    <source>
        <dbReference type="EMBL" id="PLB45599.1"/>
    </source>
</evidence>